<evidence type="ECO:0000256" key="3">
    <source>
        <dbReference type="ARBA" id="ARBA00022692"/>
    </source>
</evidence>
<evidence type="ECO:0000256" key="2">
    <source>
        <dbReference type="ARBA" id="ARBA00022475"/>
    </source>
</evidence>
<dbReference type="Pfam" id="PF07686">
    <property type="entry name" value="V-set"/>
    <property type="match status" value="1"/>
</dbReference>
<keyword evidence="6 12" id="KW-0472">Membrane</keyword>
<dbReference type="InterPro" id="IPR036179">
    <property type="entry name" value="Ig-like_dom_sf"/>
</dbReference>
<name>A0AAN8R5G7_9TELE</name>
<reference evidence="15 16" key="1">
    <citation type="submission" date="2021-04" db="EMBL/GenBank/DDBJ databases">
        <authorList>
            <person name="De Guttry C."/>
            <person name="Zahm M."/>
            <person name="Klopp C."/>
            <person name="Cabau C."/>
            <person name="Louis A."/>
            <person name="Berthelot C."/>
            <person name="Parey E."/>
            <person name="Roest Crollius H."/>
            <person name="Montfort J."/>
            <person name="Robinson-Rechavi M."/>
            <person name="Bucao C."/>
            <person name="Bouchez O."/>
            <person name="Gislard M."/>
            <person name="Lluch J."/>
            <person name="Milhes M."/>
            <person name="Lampietro C."/>
            <person name="Lopez Roques C."/>
            <person name="Donnadieu C."/>
            <person name="Braasch I."/>
            <person name="Desvignes T."/>
            <person name="Postlethwait J."/>
            <person name="Bobe J."/>
            <person name="Wedekind C."/>
            <person name="Guiguen Y."/>
        </authorList>
    </citation>
    <scope>NUCLEOTIDE SEQUENCE [LARGE SCALE GENOMIC DNA]</scope>
    <source>
        <strain evidence="15">Cs_M1</strain>
        <tissue evidence="15">Blood</tissue>
    </source>
</reference>
<evidence type="ECO:0000256" key="6">
    <source>
        <dbReference type="ARBA" id="ARBA00023136"/>
    </source>
</evidence>
<proteinExistence type="predicted"/>
<feature type="region of interest" description="Disordered" evidence="11">
    <location>
        <begin position="345"/>
        <end position="375"/>
    </location>
</feature>
<evidence type="ECO:0000256" key="1">
    <source>
        <dbReference type="ARBA" id="ARBA00004251"/>
    </source>
</evidence>
<keyword evidence="16" id="KW-1185">Reference proteome</keyword>
<keyword evidence="8" id="KW-0675">Receptor</keyword>
<dbReference type="EMBL" id="JAGTTL010000003">
    <property type="protein sequence ID" value="KAK6324633.1"/>
    <property type="molecule type" value="Genomic_DNA"/>
</dbReference>
<dbReference type="SMART" id="SM00406">
    <property type="entry name" value="IGv"/>
    <property type="match status" value="2"/>
</dbReference>
<dbReference type="GO" id="GO:0006955">
    <property type="term" value="P:immune response"/>
    <property type="evidence" value="ECO:0007669"/>
    <property type="project" value="TreeGrafter"/>
</dbReference>
<evidence type="ECO:0000256" key="8">
    <source>
        <dbReference type="ARBA" id="ARBA00023170"/>
    </source>
</evidence>
<feature type="region of interest" description="Disordered" evidence="11">
    <location>
        <begin position="294"/>
        <end position="325"/>
    </location>
</feature>
<evidence type="ECO:0000313" key="15">
    <source>
        <dbReference type="EMBL" id="KAK6324633.1"/>
    </source>
</evidence>
<keyword evidence="5 12" id="KW-1133">Transmembrane helix</keyword>
<keyword evidence="3 12" id="KW-0812">Transmembrane</keyword>
<keyword evidence="2" id="KW-1003">Cell membrane</keyword>
<dbReference type="PROSITE" id="PS50835">
    <property type="entry name" value="IG_LIKE"/>
    <property type="match status" value="1"/>
</dbReference>
<evidence type="ECO:0000256" key="7">
    <source>
        <dbReference type="ARBA" id="ARBA00023157"/>
    </source>
</evidence>
<dbReference type="PANTHER" id="PTHR25466:SF11">
    <property type="entry name" value="GALECTIN 17-RELATED"/>
    <property type="match status" value="1"/>
</dbReference>
<keyword evidence="4 13" id="KW-0732">Signal</keyword>
<dbReference type="GO" id="GO:0031295">
    <property type="term" value="P:T cell costimulation"/>
    <property type="evidence" value="ECO:0007669"/>
    <property type="project" value="TreeGrafter"/>
</dbReference>
<evidence type="ECO:0000256" key="5">
    <source>
        <dbReference type="ARBA" id="ARBA00022989"/>
    </source>
</evidence>
<dbReference type="Proteomes" id="UP001356427">
    <property type="component" value="Unassembled WGS sequence"/>
</dbReference>
<evidence type="ECO:0000256" key="11">
    <source>
        <dbReference type="SAM" id="MobiDB-lite"/>
    </source>
</evidence>
<evidence type="ECO:0000256" key="9">
    <source>
        <dbReference type="ARBA" id="ARBA00023180"/>
    </source>
</evidence>
<dbReference type="GO" id="GO:0042130">
    <property type="term" value="P:negative regulation of T cell proliferation"/>
    <property type="evidence" value="ECO:0007669"/>
    <property type="project" value="TreeGrafter"/>
</dbReference>
<dbReference type="InterPro" id="IPR013783">
    <property type="entry name" value="Ig-like_fold"/>
</dbReference>
<evidence type="ECO:0000256" key="13">
    <source>
        <dbReference type="SAM" id="SignalP"/>
    </source>
</evidence>
<dbReference type="Gene3D" id="2.60.40.10">
    <property type="entry name" value="Immunoglobulins"/>
    <property type="match status" value="2"/>
</dbReference>
<dbReference type="SUPFAM" id="SSF48726">
    <property type="entry name" value="Immunoglobulin"/>
    <property type="match status" value="2"/>
</dbReference>
<dbReference type="InterPro" id="IPR003599">
    <property type="entry name" value="Ig_sub"/>
</dbReference>
<dbReference type="InterPro" id="IPR013106">
    <property type="entry name" value="Ig_V-set"/>
</dbReference>
<organism evidence="15 16">
    <name type="scientific">Coregonus suidteri</name>
    <dbReference type="NCBI Taxonomy" id="861788"/>
    <lineage>
        <taxon>Eukaryota</taxon>
        <taxon>Metazoa</taxon>
        <taxon>Chordata</taxon>
        <taxon>Craniata</taxon>
        <taxon>Vertebrata</taxon>
        <taxon>Euteleostomi</taxon>
        <taxon>Actinopterygii</taxon>
        <taxon>Neopterygii</taxon>
        <taxon>Teleostei</taxon>
        <taxon>Protacanthopterygii</taxon>
        <taxon>Salmoniformes</taxon>
        <taxon>Salmonidae</taxon>
        <taxon>Coregoninae</taxon>
        <taxon>Coregonus</taxon>
    </lineage>
</organism>
<evidence type="ECO:0000313" key="16">
    <source>
        <dbReference type="Proteomes" id="UP001356427"/>
    </source>
</evidence>
<dbReference type="GO" id="GO:0009897">
    <property type="term" value="C:external side of plasma membrane"/>
    <property type="evidence" value="ECO:0007669"/>
    <property type="project" value="TreeGrafter"/>
</dbReference>
<feature type="signal peptide" evidence="13">
    <location>
        <begin position="1"/>
        <end position="24"/>
    </location>
</feature>
<evidence type="ECO:0000259" key="14">
    <source>
        <dbReference type="PROSITE" id="PS50835"/>
    </source>
</evidence>
<feature type="chain" id="PRO_5042871749" description="Ig-like domain-containing protein" evidence="13">
    <location>
        <begin position="25"/>
        <end position="375"/>
    </location>
</feature>
<evidence type="ECO:0000256" key="4">
    <source>
        <dbReference type="ARBA" id="ARBA00022729"/>
    </source>
</evidence>
<evidence type="ECO:0000256" key="12">
    <source>
        <dbReference type="SAM" id="Phobius"/>
    </source>
</evidence>
<comment type="caution">
    <text evidence="15">The sequence shown here is derived from an EMBL/GenBank/DDBJ whole genome shotgun (WGS) entry which is preliminary data.</text>
</comment>
<keyword evidence="10" id="KW-0393">Immunoglobulin domain</keyword>
<dbReference type="AlphaFoldDB" id="A0AAN8R5G7"/>
<sequence length="375" mass="41697">MGWKWSKFMIVFLVCTECSSIGNGNVIIQKIVNLKHEITLPCNAICDSGIEWRIHRGEMVAKLDQRNFTGGKGFENRVKINKDFSLTITSAVYNDKGSYECLCDGYAVGDVKLDVLVPTEISADVGDNVTLPCYGSTNKQATDGEMHVQWDKDGQTVLKIDPTNTTYGPGFMNRTSVNRDGYREGDLSLIITNVHSSDKGTYLCFFNRHSDPGYPHGVTLTVKENRLESTTNETTTTSETSGRSRLPLVCLVVCLVICVLVVVICKSKQRPPTMDDTITGTEDNAMDTLGPLRLSTEETPLPAPVQESEPVTTDRQMNSDDHPDENICRERVGRIHEDELPVMRMEHTEEEEEDLHLPVTESGTLLEQKKSNTGS</sequence>
<feature type="domain" description="Ig-like" evidence="14">
    <location>
        <begin position="126"/>
        <end position="221"/>
    </location>
</feature>
<dbReference type="InterPro" id="IPR051713">
    <property type="entry name" value="T-cell_Activation_Regulation"/>
</dbReference>
<evidence type="ECO:0000256" key="10">
    <source>
        <dbReference type="ARBA" id="ARBA00023319"/>
    </source>
</evidence>
<comment type="subcellular location">
    <subcellularLocation>
        <location evidence="1">Cell membrane</location>
        <topology evidence="1">Single-pass type I membrane protein</topology>
    </subcellularLocation>
</comment>
<feature type="transmembrane region" description="Helical" evidence="12">
    <location>
        <begin position="246"/>
        <end position="265"/>
    </location>
</feature>
<dbReference type="SMART" id="SM00409">
    <property type="entry name" value="IG"/>
    <property type="match status" value="2"/>
</dbReference>
<dbReference type="InterPro" id="IPR007110">
    <property type="entry name" value="Ig-like_dom"/>
</dbReference>
<keyword evidence="9" id="KW-0325">Glycoprotein</keyword>
<dbReference type="GO" id="GO:0042102">
    <property type="term" value="P:positive regulation of T cell proliferation"/>
    <property type="evidence" value="ECO:0007669"/>
    <property type="project" value="TreeGrafter"/>
</dbReference>
<dbReference type="GO" id="GO:0071222">
    <property type="term" value="P:cellular response to lipopolysaccharide"/>
    <property type="evidence" value="ECO:0007669"/>
    <property type="project" value="TreeGrafter"/>
</dbReference>
<gene>
    <name evidence="15" type="ORF">J4Q44_G00039750</name>
</gene>
<accession>A0AAN8R5G7</accession>
<protein>
    <recommendedName>
        <fullName evidence="14">Ig-like domain-containing protein</fullName>
    </recommendedName>
</protein>
<dbReference type="PANTHER" id="PTHR25466">
    <property type="entry name" value="T-LYMPHOCYTE ACTIVATION ANTIGEN"/>
    <property type="match status" value="1"/>
</dbReference>
<keyword evidence="7" id="KW-1015">Disulfide bond</keyword>
<dbReference type="GO" id="GO:0007166">
    <property type="term" value="P:cell surface receptor signaling pathway"/>
    <property type="evidence" value="ECO:0007669"/>
    <property type="project" value="TreeGrafter"/>
</dbReference>